<dbReference type="AlphaFoldDB" id="A0A1H1SLU2"/>
<dbReference type="InterPro" id="IPR000917">
    <property type="entry name" value="Sulfatase_N"/>
</dbReference>
<protein>
    <submittedName>
        <fullName evidence="5">Arylsulfatase A</fullName>
    </submittedName>
</protein>
<dbReference type="PANTHER" id="PTHR45953">
    <property type="entry name" value="IDURONATE 2-SULFATASE"/>
    <property type="match status" value="1"/>
</dbReference>
<evidence type="ECO:0000256" key="1">
    <source>
        <dbReference type="ARBA" id="ARBA00008779"/>
    </source>
</evidence>
<dbReference type="OrthoDB" id="9777306at2"/>
<dbReference type="Pfam" id="PF00884">
    <property type="entry name" value="Sulfatase"/>
    <property type="match status" value="1"/>
</dbReference>
<dbReference type="PROSITE" id="PS00149">
    <property type="entry name" value="SULFATASE_2"/>
    <property type="match status" value="1"/>
</dbReference>
<dbReference type="PANTHER" id="PTHR45953:SF1">
    <property type="entry name" value="IDURONATE 2-SULFATASE"/>
    <property type="match status" value="1"/>
</dbReference>
<feature type="domain" description="Sulfatase N-terminal" evidence="4">
    <location>
        <begin position="5"/>
        <end position="358"/>
    </location>
</feature>
<name>A0A1H1SLU2_9ACTN</name>
<dbReference type="GO" id="GO:0008484">
    <property type="term" value="F:sulfuric ester hydrolase activity"/>
    <property type="evidence" value="ECO:0007669"/>
    <property type="project" value="TreeGrafter"/>
</dbReference>
<dbReference type="SUPFAM" id="SSF53649">
    <property type="entry name" value="Alkaline phosphatase-like"/>
    <property type="match status" value="1"/>
</dbReference>
<keyword evidence="2" id="KW-0479">Metal-binding</keyword>
<dbReference type="RefSeq" id="WP_092653975.1">
    <property type="nucleotide sequence ID" value="NZ_LT629732.1"/>
</dbReference>
<dbReference type="Gene3D" id="3.40.720.10">
    <property type="entry name" value="Alkaline Phosphatase, subunit A"/>
    <property type="match status" value="1"/>
</dbReference>
<dbReference type="GO" id="GO:0005737">
    <property type="term" value="C:cytoplasm"/>
    <property type="evidence" value="ECO:0007669"/>
    <property type="project" value="TreeGrafter"/>
</dbReference>
<evidence type="ECO:0000259" key="4">
    <source>
        <dbReference type="Pfam" id="PF00884"/>
    </source>
</evidence>
<reference evidence="5 6" key="1">
    <citation type="submission" date="2016-10" db="EMBL/GenBank/DDBJ databases">
        <authorList>
            <person name="de Groot N.N."/>
        </authorList>
    </citation>
    <scope>NUCLEOTIDE SEQUENCE [LARGE SCALE GENOMIC DNA]</scope>
    <source>
        <strain evidence="5 6">DSM 22024</strain>
    </source>
</reference>
<dbReference type="NCBIfam" id="NF010322">
    <property type="entry name" value="PRK13759.1"/>
    <property type="match status" value="1"/>
</dbReference>
<organism evidence="5 6">
    <name type="scientific">Actinopolymorpha singaporensis</name>
    <dbReference type="NCBI Taxonomy" id="117157"/>
    <lineage>
        <taxon>Bacteria</taxon>
        <taxon>Bacillati</taxon>
        <taxon>Actinomycetota</taxon>
        <taxon>Actinomycetes</taxon>
        <taxon>Propionibacteriales</taxon>
        <taxon>Actinopolymorphaceae</taxon>
        <taxon>Actinopolymorpha</taxon>
    </lineage>
</organism>
<proteinExistence type="inferred from homology"/>
<dbReference type="InterPro" id="IPR017850">
    <property type="entry name" value="Alkaline_phosphatase_core_sf"/>
</dbReference>
<dbReference type="GO" id="GO:0046872">
    <property type="term" value="F:metal ion binding"/>
    <property type="evidence" value="ECO:0007669"/>
    <property type="project" value="UniProtKB-KW"/>
</dbReference>
<comment type="similarity">
    <text evidence="1">Belongs to the sulfatase family.</text>
</comment>
<evidence type="ECO:0000256" key="3">
    <source>
        <dbReference type="ARBA" id="ARBA00022801"/>
    </source>
</evidence>
<keyword evidence="6" id="KW-1185">Reference proteome</keyword>
<accession>A0A1H1SLU2</accession>
<keyword evidence="3" id="KW-0378">Hydrolase</keyword>
<gene>
    <name evidence="5" type="ORF">SAMN04489717_2838</name>
</gene>
<dbReference type="STRING" id="117157.SAMN04489717_2838"/>
<sequence>MSERPNVILVCVDQWRGDCLSVEDHPVVHTPHLDRLAARGARFPRAYSATPTCVPARMALLTGLSQTSHRRVGYQDGVPFDVETTLPGEFRRNGYQTQAIGKMHYAPTRARLGFDDVRLHDGYLHHSRRRARAVETFDDYLPWLREQAGQSAVSDYVDNGLNCNSYVARPWDKAESLHPTNWIATETISWLYRRDPTVPFFLYLSFHRPHPPFDPPAWAFEQYLHQVDAEPPVGDWWEEYAEHRDDRNLEGFVARFPPEAARRARAGYYGHMAHIDLQLNRIVEALTEFELGDDTYVCFVADHGDMLGDHNLYRKGFPYEGSARIPFLLAGSGTGRGVRREEVVELRDVMPTLLDCAGLDIPAGVEGRSVLGLARGEPVPNWRPYLHGEHALLGQSLQWLTDGRQKYVWMSGTGAEQLFDLVDDPRECHNLAPDPAHGTDLHRWRETLVRELAGRPEGYVKDGLLVPGCPPMTVLPEPLSRPDR</sequence>
<evidence type="ECO:0000313" key="6">
    <source>
        <dbReference type="Proteomes" id="UP000198983"/>
    </source>
</evidence>
<evidence type="ECO:0000313" key="5">
    <source>
        <dbReference type="EMBL" id="SDS48349.1"/>
    </source>
</evidence>
<dbReference type="InterPro" id="IPR024607">
    <property type="entry name" value="Sulfatase_CS"/>
</dbReference>
<dbReference type="EMBL" id="LT629732">
    <property type="protein sequence ID" value="SDS48349.1"/>
    <property type="molecule type" value="Genomic_DNA"/>
</dbReference>
<evidence type="ECO:0000256" key="2">
    <source>
        <dbReference type="ARBA" id="ARBA00022723"/>
    </source>
</evidence>
<dbReference type="Proteomes" id="UP000198983">
    <property type="component" value="Chromosome I"/>
</dbReference>